<protein>
    <submittedName>
        <fullName evidence="2">Uncharacterized protein</fullName>
    </submittedName>
</protein>
<name>A0A552LEK4_9CHRO</name>
<sequence>MNVTTDDGSERSEDDAAQAFAALQAEVATLRHAVEALPAIIEGATRVTDYTPTLGAVVKVLTQVEARIVAIQDHPALKMTPEQHGRAIGRAGAEAFAEAARVMRDEADALKRERILLAGIVDGAMTRQVQRRRQLWFGVCGCAIGVTAVLMIYLIR</sequence>
<dbReference type="Pfam" id="PF19613">
    <property type="entry name" value="DUF6118"/>
    <property type="match status" value="1"/>
</dbReference>
<gene>
    <name evidence="2" type="ORF">EWV40_16770</name>
</gene>
<keyword evidence="1" id="KW-0812">Transmembrane</keyword>
<comment type="caution">
    <text evidence="2">The sequence shown here is derived from an EMBL/GenBank/DDBJ whole genome shotgun (WGS) entry which is preliminary data.</text>
</comment>
<feature type="transmembrane region" description="Helical" evidence="1">
    <location>
        <begin position="135"/>
        <end position="155"/>
    </location>
</feature>
<evidence type="ECO:0000313" key="2">
    <source>
        <dbReference type="EMBL" id="TRV18647.1"/>
    </source>
</evidence>
<dbReference type="EMBL" id="SFAN01000145">
    <property type="protein sequence ID" value="TRV18647.1"/>
    <property type="molecule type" value="Genomic_DNA"/>
</dbReference>
<evidence type="ECO:0000313" key="3">
    <source>
        <dbReference type="Proteomes" id="UP000320730"/>
    </source>
</evidence>
<dbReference type="InterPro" id="IPR046121">
    <property type="entry name" value="DUF6118"/>
</dbReference>
<accession>A0A552LEK4</accession>
<proteinExistence type="predicted"/>
<keyword evidence="1" id="KW-1133">Transmembrane helix</keyword>
<organism evidence="2 3">
    <name type="scientific">Microcystis flos-aquae Mf_WU_F_19750830_S460</name>
    <dbReference type="NCBI Taxonomy" id="2486237"/>
    <lineage>
        <taxon>Bacteria</taxon>
        <taxon>Bacillati</taxon>
        <taxon>Cyanobacteriota</taxon>
        <taxon>Cyanophyceae</taxon>
        <taxon>Oscillatoriophycideae</taxon>
        <taxon>Chroococcales</taxon>
        <taxon>Microcystaceae</taxon>
        <taxon>Microcystis</taxon>
    </lineage>
</organism>
<dbReference type="AlphaFoldDB" id="A0A552LEK4"/>
<keyword evidence="1" id="KW-0472">Membrane</keyword>
<evidence type="ECO:0000256" key="1">
    <source>
        <dbReference type="SAM" id="Phobius"/>
    </source>
</evidence>
<dbReference type="Proteomes" id="UP000320730">
    <property type="component" value="Unassembled WGS sequence"/>
</dbReference>
<reference evidence="2 3" key="1">
    <citation type="submission" date="2019-01" db="EMBL/GenBank/DDBJ databases">
        <title>Coherence of Microcystis species and biogeography revealed through population genomics.</title>
        <authorList>
            <person name="Perez-Carrascal O.M."/>
            <person name="Terrat Y."/>
            <person name="Giani A."/>
            <person name="Fortin N."/>
            <person name="Tromas N."/>
            <person name="Shapiro B.J."/>
        </authorList>
    </citation>
    <scope>NUCLEOTIDE SEQUENCE [LARGE SCALE GENOMIC DNA]</scope>
    <source>
        <strain evidence="2">Mf_WU_F_19750830_S460</strain>
    </source>
</reference>